<organism evidence="3 4">
    <name type="scientific">Mycena maculata</name>
    <dbReference type="NCBI Taxonomy" id="230809"/>
    <lineage>
        <taxon>Eukaryota</taxon>
        <taxon>Fungi</taxon>
        <taxon>Dikarya</taxon>
        <taxon>Basidiomycota</taxon>
        <taxon>Agaricomycotina</taxon>
        <taxon>Agaricomycetes</taxon>
        <taxon>Agaricomycetidae</taxon>
        <taxon>Agaricales</taxon>
        <taxon>Marasmiineae</taxon>
        <taxon>Mycenaceae</taxon>
        <taxon>Mycena</taxon>
    </lineage>
</organism>
<evidence type="ECO:0000313" key="4">
    <source>
        <dbReference type="Proteomes" id="UP001215280"/>
    </source>
</evidence>
<protein>
    <recommendedName>
        <fullName evidence="5">Secreted protein</fullName>
    </recommendedName>
</protein>
<name>A0AAD7JAM1_9AGAR</name>
<evidence type="ECO:0000256" key="1">
    <source>
        <dbReference type="SAM" id="MobiDB-lite"/>
    </source>
</evidence>
<feature type="chain" id="PRO_5042005002" description="Secreted protein" evidence="2">
    <location>
        <begin position="19"/>
        <end position="231"/>
    </location>
</feature>
<feature type="region of interest" description="Disordered" evidence="1">
    <location>
        <begin position="16"/>
        <end position="36"/>
    </location>
</feature>
<proteinExistence type="predicted"/>
<comment type="caution">
    <text evidence="3">The sequence shown here is derived from an EMBL/GenBank/DDBJ whole genome shotgun (WGS) entry which is preliminary data.</text>
</comment>
<evidence type="ECO:0000313" key="3">
    <source>
        <dbReference type="EMBL" id="KAJ7760822.1"/>
    </source>
</evidence>
<dbReference type="AlphaFoldDB" id="A0AAD7JAM1"/>
<accession>A0AAD7JAM1</accession>
<dbReference type="Proteomes" id="UP001215280">
    <property type="component" value="Unassembled WGS sequence"/>
</dbReference>
<gene>
    <name evidence="3" type="ORF">DFH07DRAFT_771615</name>
</gene>
<sequence>MLMLALHLASSLLPPAGAKSRARIQDRHRAGGCTSTTHLPFAALKSEHADERMLTRESLRTGPSWQGRCTVHPGVKQEQHRDVLVRVGVESVDGAAWGVSGKDRRERDARTSGVIRTNSRGNRIVVHAPVECLLATKNVGGRIMTSSYASSPLSPLALHPIGHHASGFAHSTYGQTHQVRVGYGRSWEKFDAHGSFAWPTAQGWTWVPLEFPQQFGWFLQRDRATESRSSD</sequence>
<keyword evidence="4" id="KW-1185">Reference proteome</keyword>
<feature type="signal peptide" evidence="2">
    <location>
        <begin position="1"/>
        <end position="18"/>
    </location>
</feature>
<evidence type="ECO:0008006" key="5">
    <source>
        <dbReference type="Google" id="ProtNLM"/>
    </source>
</evidence>
<dbReference type="EMBL" id="JARJLG010000047">
    <property type="protein sequence ID" value="KAJ7760822.1"/>
    <property type="molecule type" value="Genomic_DNA"/>
</dbReference>
<evidence type="ECO:0000256" key="2">
    <source>
        <dbReference type="SAM" id="SignalP"/>
    </source>
</evidence>
<keyword evidence="2" id="KW-0732">Signal</keyword>
<reference evidence="3" key="1">
    <citation type="submission" date="2023-03" db="EMBL/GenBank/DDBJ databases">
        <title>Massive genome expansion in bonnet fungi (Mycena s.s.) driven by repeated elements and novel gene families across ecological guilds.</title>
        <authorList>
            <consortium name="Lawrence Berkeley National Laboratory"/>
            <person name="Harder C.B."/>
            <person name="Miyauchi S."/>
            <person name="Viragh M."/>
            <person name="Kuo A."/>
            <person name="Thoen E."/>
            <person name="Andreopoulos B."/>
            <person name="Lu D."/>
            <person name="Skrede I."/>
            <person name="Drula E."/>
            <person name="Henrissat B."/>
            <person name="Morin E."/>
            <person name="Kohler A."/>
            <person name="Barry K."/>
            <person name="LaButti K."/>
            <person name="Morin E."/>
            <person name="Salamov A."/>
            <person name="Lipzen A."/>
            <person name="Mereny Z."/>
            <person name="Hegedus B."/>
            <person name="Baldrian P."/>
            <person name="Stursova M."/>
            <person name="Weitz H."/>
            <person name="Taylor A."/>
            <person name="Grigoriev I.V."/>
            <person name="Nagy L.G."/>
            <person name="Martin F."/>
            <person name="Kauserud H."/>
        </authorList>
    </citation>
    <scope>NUCLEOTIDE SEQUENCE</scope>
    <source>
        <strain evidence="3">CBHHK188m</strain>
    </source>
</reference>